<comment type="caution">
    <text evidence="1">The sequence shown here is derived from an EMBL/GenBank/DDBJ whole genome shotgun (WGS) entry which is preliminary data.</text>
</comment>
<gene>
    <name evidence="1" type="ORF">GDO78_013529</name>
</gene>
<evidence type="ECO:0000313" key="2">
    <source>
        <dbReference type="Proteomes" id="UP000770717"/>
    </source>
</evidence>
<proteinExistence type="predicted"/>
<sequence length="86" mass="9628">MVSLLDLEEQWQDLMSIKDMSPDPPLQPNGTLDAPSFQPVALYSFQGSFSDLSHLHLSLFFLQAFTEVLLPLHGVCGELIRVLMNP</sequence>
<dbReference type="EMBL" id="WNTK01000009">
    <property type="protein sequence ID" value="KAG9478526.1"/>
    <property type="molecule type" value="Genomic_DNA"/>
</dbReference>
<reference evidence="1" key="1">
    <citation type="thesis" date="2020" institute="ProQuest LLC" country="789 East Eisenhower Parkway, Ann Arbor, MI, USA">
        <title>Comparative Genomics and Chromosome Evolution.</title>
        <authorList>
            <person name="Mudd A.B."/>
        </authorList>
    </citation>
    <scope>NUCLEOTIDE SEQUENCE</scope>
    <source>
        <strain evidence="1">HN-11 Male</strain>
        <tissue evidence="1">Kidney and liver</tissue>
    </source>
</reference>
<accession>A0A8J6F1C6</accession>
<evidence type="ECO:0000313" key="1">
    <source>
        <dbReference type="EMBL" id="KAG9478526.1"/>
    </source>
</evidence>
<dbReference type="Proteomes" id="UP000770717">
    <property type="component" value="Unassembled WGS sequence"/>
</dbReference>
<protein>
    <submittedName>
        <fullName evidence="1">Uncharacterized protein</fullName>
    </submittedName>
</protein>
<organism evidence="1 2">
    <name type="scientific">Eleutherodactylus coqui</name>
    <name type="common">Puerto Rican coqui</name>
    <dbReference type="NCBI Taxonomy" id="57060"/>
    <lineage>
        <taxon>Eukaryota</taxon>
        <taxon>Metazoa</taxon>
        <taxon>Chordata</taxon>
        <taxon>Craniata</taxon>
        <taxon>Vertebrata</taxon>
        <taxon>Euteleostomi</taxon>
        <taxon>Amphibia</taxon>
        <taxon>Batrachia</taxon>
        <taxon>Anura</taxon>
        <taxon>Neobatrachia</taxon>
        <taxon>Hyloidea</taxon>
        <taxon>Eleutherodactylidae</taxon>
        <taxon>Eleutherodactylinae</taxon>
        <taxon>Eleutherodactylus</taxon>
        <taxon>Eleutherodactylus</taxon>
    </lineage>
</organism>
<name>A0A8J6F1C6_ELECQ</name>
<keyword evidence="2" id="KW-1185">Reference proteome</keyword>
<dbReference type="AlphaFoldDB" id="A0A8J6F1C6"/>